<dbReference type="InterPro" id="IPR032465">
    <property type="entry name" value="ACMSD"/>
</dbReference>
<sequence length="368" mass="41807">MSVEASPAVHGPAASDVTGAVVDVDIHENMPNLKVLLPYMEPQWQRHITDYGWAGVRSDYPYWPPTAGTGGIRMDAHPDTGGPAGSDLGLMRAQLLDRHDIGMGVLTGQHHFSGMRGWYEFAAAVASAYNDWQIEHWLERDPRLRGSVQIACQEPEAAAREIDRVGGHPRMVQVFLPMITHMPPVGDSFYRPVLDAMQRNGLQLALHVGQATKTPFGYHRYYVEWHSALPQAGMSELISLIFNGTFERYPELNVLLLEVGFTWVPHLMSRLDQQYRELRVEVPWVKRLPSEYLRERVKVTTQPMEQMSLHQLHKYLELMETDEMICFSSDYPHFDFDAPERVVPAGLPEDVKRKIMRENALSFYGVGA</sequence>
<dbReference type="AlphaFoldDB" id="A0A3N2GPX0"/>
<evidence type="ECO:0000313" key="4">
    <source>
        <dbReference type="Proteomes" id="UP000274843"/>
    </source>
</evidence>
<dbReference type="Pfam" id="PF04909">
    <property type="entry name" value="Amidohydro_2"/>
    <property type="match status" value="1"/>
</dbReference>
<dbReference type="PANTHER" id="PTHR21240:SF28">
    <property type="entry name" value="ISO-OROTATE DECARBOXYLASE (EUROFUNG)"/>
    <property type="match status" value="1"/>
</dbReference>
<organism evidence="3 4">
    <name type="scientific">Amycolatopsis thermoflava</name>
    <dbReference type="NCBI Taxonomy" id="84480"/>
    <lineage>
        <taxon>Bacteria</taxon>
        <taxon>Bacillati</taxon>
        <taxon>Actinomycetota</taxon>
        <taxon>Actinomycetes</taxon>
        <taxon>Pseudonocardiales</taxon>
        <taxon>Pseudonocardiaceae</taxon>
        <taxon>Amycolatopsis</taxon>
        <taxon>Amycolatopsis methanolica group</taxon>
    </lineage>
</organism>
<dbReference type="GO" id="GO:0016831">
    <property type="term" value="F:carboxy-lyase activity"/>
    <property type="evidence" value="ECO:0007669"/>
    <property type="project" value="InterPro"/>
</dbReference>
<dbReference type="EMBL" id="RKHY01000001">
    <property type="protein sequence ID" value="ROS38440.1"/>
    <property type="molecule type" value="Genomic_DNA"/>
</dbReference>
<comment type="caution">
    <text evidence="3">The sequence shown here is derived from an EMBL/GenBank/DDBJ whole genome shotgun (WGS) entry which is preliminary data.</text>
</comment>
<keyword evidence="4" id="KW-1185">Reference proteome</keyword>
<accession>A0A3N2GPX0</accession>
<dbReference type="GO" id="GO:0019748">
    <property type="term" value="P:secondary metabolic process"/>
    <property type="evidence" value="ECO:0007669"/>
    <property type="project" value="TreeGrafter"/>
</dbReference>
<dbReference type="SUPFAM" id="SSF51556">
    <property type="entry name" value="Metallo-dependent hydrolases"/>
    <property type="match status" value="1"/>
</dbReference>
<dbReference type="GO" id="GO:0016787">
    <property type="term" value="F:hydrolase activity"/>
    <property type="evidence" value="ECO:0007669"/>
    <property type="project" value="UniProtKB-KW"/>
</dbReference>
<protein>
    <submittedName>
        <fullName evidence="3">Putative TIM-barrel fold metal-dependent hydrolase</fullName>
    </submittedName>
</protein>
<dbReference type="GeneID" id="301842189"/>
<keyword evidence="1" id="KW-0456">Lyase</keyword>
<evidence type="ECO:0000256" key="1">
    <source>
        <dbReference type="ARBA" id="ARBA00023239"/>
    </source>
</evidence>
<dbReference type="GO" id="GO:0005737">
    <property type="term" value="C:cytoplasm"/>
    <property type="evidence" value="ECO:0007669"/>
    <property type="project" value="TreeGrafter"/>
</dbReference>
<evidence type="ECO:0000313" key="3">
    <source>
        <dbReference type="EMBL" id="ROS38440.1"/>
    </source>
</evidence>
<keyword evidence="3" id="KW-0378">Hydrolase</keyword>
<dbReference type="Gene3D" id="3.20.20.140">
    <property type="entry name" value="Metal-dependent hydrolases"/>
    <property type="match status" value="1"/>
</dbReference>
<dbReference type="InterPro" id="IPR006680">
    <property type="entry name" value="Amidohydro-rel"/>
</dbReference>
<reference evidence="3 4" key="1">
    <citation type="submission" date="2018-11" db="EMBL/GenBank/DDBJ databases">
        <title>Sequencing the genomes of 1000 actinobacteria strains.</title>
        <authorList>
            <person name="Klenk H.-P."/>
        </authorList>
    </citation>
    <scope>NUCLEOTIDE SEQUENCE [LARGE SCALE GENOMIC DNA]</scope>
    <source>
        <strain evidence="3 4">DSM 44348</strain>
    </source>
</reference>
<dbReference type="PANTHER" id="PTHR21240">
    <property type="entry name" value="2-AMINO-3-CARBOXYLMUCONATE-6-SEMIALDEHYDE DECARBOXYLASE"/>
    <property type="match status" value="1"/>
</dbReference>
<feature type="domain" description="Amidohydrolase-related" evidence="2">
    <location>
        <begin position="74"/>
        <end position="365"/>
    </location>
</feature>
<evidence type="ECO:0000259" key="2">
    <source>
        <dbReference type="Pfam" id="PF04909"/>
    </source>
</evidence>
<name>A0A3N2GPX0_9PSEU</name>
<dbReference type="InterPro" id="IPR032466">
    <property type="entry name" value="Metal_Hydrolase"/>
</dbReference>
<proteinExistence type="predicted"/>
<dbReference type="Proteomes" id="UP000274843">
    <property type="component" value="Unassembled WGS sequence"/>
</dbReference>
<gene>
    <name evidence="3" type="ORF">EDD35_0716</name>
</gene>
<dbReference type="RefSeq" id="WP_123682814.1">
    <property type="nucleotide sequence ID" value="NZ_RKHY01000001.1"/>
</dbReference>